<protein>
    <submittedName>
        <fullName evidence="7">Cytochrome c family protein</fullName>
    </submittedName>
</protein>
<dbReference type="OrthoDB" id="7363829at2"/>
<dbReference type="SUPFAM" id="SSF46626">
    <property type="entry name" value="Cytochrome c"/>
    <property type="match status" value="1"/>
</dbReference>
<keyword evidence="3 4" id="KW-0408">Iron</keyword>
<evidence type="ECO:0000256" key="5">
    <source>
        <dbReference type="SAM" id="SignalP"/>
    </source>
</evidence>
<dbReference type="GO" id="GO:0046872">
    <property type="term" value="F:metal ion binding"/>
    <property type="evidence" value="ECO:0007669"/>
    <property type="project" value="UniProtKB-KW"/>
</dbReference>
<reference evidence="7 8" key="1">
    <citation type="journal article" date="2014" name="Antonie Van Leeuwenhoek">
        <title>Hyphomonas beringensis sp. nov. and Hyphomonas chukchiensis sp. nov., isolated from surface seawater of the Bering Sea and Chukchi Sea.</title>
        <authorList>
            <person name="Li C."/>
            <person name="Lai Q."/>
            <person name="Li G."/>
            <person name="Dong C."/>
            <person name="Wang J."/>
            <person name="Liao Y."/>
            <person name="Shao Z."/>
        </authorList>
    </citation>
    <scope>NUCLEOTIDE SEQUENCE [LARGE SCALE GENOMIC DNA]</scope>
    <source>
        <strain evidence="7 8">SCH89</strain>
    </source>
</reference>
<keyword evidence="2 4" id="KW-0479">Metal-binding</keyword>
<evidence type="ECO:0000256" key="2">
    <source>
        <dbReference type="ARBA" id="ARBA00022723"/>
    </source>
</evidence>
<dbReference type="InterPro" id="IPR036909">
    <property type="entry name" value="Cyt_c-like_dom_sf"/>
</dbReference>
<evidence type="ECO:0000313" key="7">
    <source>
        <dbReference type="EMBL" id="KDA03162.1"/>
    </source>
</evidence>
<keyword evidence="5" id="KW-0732">Signal</keyword>
<dbReference type="AlphaFoldDB" id="A0A059G8I2"/>
<dbReference type="PATRIC" id="fig|1280953.3.peg.1448"/>
<dbReference type="GO" id="GO:0020037">
    <property type="term" value="F:heme binding"/>
    <property type="evidence" value="ECO:0007669"/>
    <property type="project" value="InterPro"/>
</dbReference>
<feature type="chain" id="PRO_5001578054" evidence="5">
    <location>
        <begin position="25"/>
        <end position="132"/>
    </location>
</feature>
<keyword evidence="1 4" id="KW-0349">Heme</keyword>
<evidence type="ECO:0000259" key="6">
    <source>
        <dbReference type="PROSITE" id="PS51007"/>
    </source>
</evidence>
<evidence type="ECO:0000256" key="3">
    <source>
        <dbReference type="ARBA" id="ARBA00023004"/>
    </source>
</evidence>
<accession>A0A059G8I2</accession>
<dbReference type="eggNOG" id="COG2010">
    <property type="taxonomic scope" value="Bacteria"/>
</dbReference>
<dbReference type="Gene3D" id="1.10.760.10">
    <property type="entry name" value="Cytochrome c-like domain"/>
    <property type="match status" value="1"/>
</dbReference>
<dbReference type="GO" id="GO:0009055">
    <property type="term" value="F:electron transfer activity"/>
    <property type="evidence" value="ECO:0007669"/>
    <property type="project" value="InterPro"/>
</dbReference>
<feature type="domain" description="Cytochrome c" evidence="6">
    <location>
        <begin position="40"/>
        <end position="121"/>
    </location>
</feature>
<evidence type="ECO:0000256" key="1">
    <source>
        <dbReference type="ARBA" id="ARBA00022617"/>
    </source>
</evidence>
<comment type="caution">
    <text evidence="7">The sequence shown here is derived from an EMBL/GenBank/DDBJ whole genome shotgun (WGS) entry which is preliminary data.</text>
</comment>
<sequence>MSGPFRRSIALTLLLPLMTGACNAAHDDAPAPMVIKTDPQSIADGRKIAEAQCANCHALDQDPKIRPQDAPPLRYLLAQYNPDTLSQDFQNGIHVGHEMMPDFVFGPLGAEVVLAYIVSIQEEPPKADPATE</sequence>
<dbReference type="InterPro" id="IPR009056">
    <property type="entry name" value="Cyt_c-like_dom"/>
</dbReference>
<name>A0A059G8I2_9PROT</name>
<evidence type="ECO:0000313" key="8">
    <source>
        <dbReference type="Proteomes" id="UP000024942"/>
    </source>
</evidence>
<proteinExistence type="predicted"/>
<dbReference type="PROSITE" id="PS51007">
    <property type="entry name" value="CYTC"/>
    <property type="match status" value="1"/>
</dbReference>
<dbReference type="RefSeq" id="WP_156950411.1">
    <property type="nucleotide sequence ID" value="NZ_ARYL01000008.1"/>
</dbReference>
<gene>
    <name evidence="7" type="ORF">HOC_07148</name>
</gene>
<dbReference type="Proteomes" id="UP000024942">
    <property type="component" value="Unassembled WGS sequence"/>
</dbReference>
<organism evidence="7 8">
    <name type="scientific">Hyphomonas oceanitis SCH89</name>
    <dbReference type="NCBI Taxonomy" id="1280953"/>
    <lineage>
        <taxon>Bacteria</taxon>
        <taxon>Pseudomonadati</taxon>
        <taxon>Pseudomonadota</taxon>
        <taxon>Alphaproteobacteria</taxon>
        <taxon>Hyphomonadales</taxon>
        <taxon>Hyphomonadaceae</taxon>
        <taxon>Hyphomonas</taxon>
    </lineage>
</organism>
<dbReference type="PROSITE" id="PS51257">
    <property type="entry name" value="PROKAR_LIPOPROTEIN"/>
    <property type="match status" value="1"/>
</dbReference>
<feature type="signal peptide" evidence="5">
    <location>
        <begin position="1"/>
        <end position="24"/>
    </location>
</feature>
<dbReference type="EMBL" id="ARYL01000008">
    <property type="protein sequence ID" value="KDA03162.1"/>
    <property type="molecule type" value="Genomic_DNA"/>
</dbReference>
<evidence type="ECO:0000256" key="4">
    <source>
        <dbReference type="PROSITE-ProRule" id="PRU00433"/>
    </source>
</evidence>
<keyword evidence="8" id="KW-1185">Reference proteome</keyword>
<dbReference type="STRING" id="1280953.HOC_07148"/>